<feature type="compositionally biased region" description="Basic and acidic residues" evidence="1">
    <location>
        <begin position="454"/>
        <end position="463"/>
    </location>
</feature>
<dbReference type="InterPro" id="IPR037646">
    <property type="entry name" value="PROSER3"/>
</dbReference>
<feature type="compositionally biased region" description="Polar residues" evidence="1">
    <location>
        <begin position="435"/>
        <end position="453"/>
    </location>
</feature>
<organism evidence="2 3">
    <name type="scientific">Engystomops pustulosus</name>
    <name type="common">Tungara frog</name>
    <name type="synonym">Physalaemus pustulosus</name>
    <dbReference type="NCBI Taxonomy" id="76066"/>
    <lineage>
        <taxon>Eukaryota</taxon>
        <taxon>Metazoa</taxon>
        <taxon>Chordata</taxon>
        <taxon>Craniata</taxon>
        <taxon>Vertebrata</taxon>
        <taxon>Euteleostomi</taxon>
        <taxon>Amphibia</taxon>
        <taxon>Batrachia</taxon>
        <taxon>Anura</taxon>
        <taxon>Neobatrachia</taxon>
        <taxon>Hyloidea</taxon>
        <taxon>Leptodactylidae</taxon>
        <taxon>Leiuperinae</taxon>
        <taxon>Engystomops</taxon>
    </lineage>
</organism>
<evidence type="ECO:0000256" key="1">
    <source>
        <dbReference type="SAM" id="MobiDB-lite"/>
    </source>
</evidence>
<gene>
    <name evidence="2" type="ORF">GDO81_014625</name>
</gene>
<protein>
    <recommendedName>
        <fullName evidence="4">Proline and serine-rich protein 3</fullName>
    </recommendedName>
</protein>
<feature type="region of interest" description="Disordered" evidence="1">
    <location>
        <begin position="435"/>
        <end position="531"/>
    </location>
</feature>
<accession>A0AAV7BBR0</accession>
<name>A0AAV7BBR0_ENGPU</name>
<feature type="compositionally biased region" description="Polar residues" evidence="1">
    <location>
        <begin position="180"/>
        <end position="191"/>
    </location>
</feature>
<feature type="region of interest" description="Disordered" evidence="1">
    <location>
        <begin position="232"/>
        <end position="260"/>
    </location>
</feature>
<proteinExistence type="predicted"/>
<comment type="caution">
    <text evidence="2">The sequence shown here is derived from an EMBL/GenBank/DDBJ whole genome shotgun (WGS) entry which is preliminary data.</text>
</comment>
<keyword evidence="3" id="KW-1185">Reference proteome</keyword>
<evidence type="ECO:0008006" key="4">
    <source>
        <dbReference type="Google" id="ProtNLM"/>
    </source>
</evidence>
<dbReference type="AlphaFoldDB" id="A0AAV7BBR0"/>
<sequence>MMQGSPAMKSSVAVFSNQGDPFPVQPKTRTHYHPSTSQTLTEAQKQTVLSPERLRPLPHHLSDALSPPDLGFLVGSQRLVRGLPESDSSEPFDESWPSTESSSKTPERDERSAASNSEMTDKQGTPGSEESVLARYIARFRSGRPASRRERSPPRSGLKDFWWLQESPDSPEVQRFRPDSGTSAPLASSPHSLERTPTLEDSSLNDSRLCPEDVDIAGLQLRAGKLILRSESSLSSVGPVSSEGLGSSPGSNVTSSDCASTSRTRAPLLDTAPVVPVLQPNLPSIRANTKLAPEDDILYQWRLRRKMEQAREGTLPATTRKRSPSPPIRIPKQVVYTQDTVYQVSPQGAVESPSASSQPQIPISCHSHVSLASPSVTTTGNVPPHLHLLCDILPCARSQNGQNVAQVKQREEEAVHAAARPSRDETLLVGRTAQQPNLHPATSSEPQRKTQPVEQKKMKAKGDRSRRKRDKAEISQKVPARNVPESPVHRAMEQVISERLFSPLPSPKPKTEKRERIRPLTPSTEDDADLPPVEIAAHLLEEAEDSDGTDFADDPLLQVLRIQRESLRSRIRAVDSRLAELEKQDPDQ</sequence>
<evidence type="ECO:0000313" key="2">
    <source>
        <dbReference type="EMBL" id="KAG8569983.1"/>
    </source>
</evidence>
<dbReference type="PANTHER" id="PTHR22045:SF6">
    <property type="entry name" value="PROLINE AND SERINE-RICH PROTEIN 3"/>
    <property type="match status" value="1"/>
</dbReference>
<dbReference type="EMBL" id="WNYA01000006">
    <property type="protein sequence ID" value="KAG8569983.1"/>
    <property type="molecule type" value="Genomic_DNA"/>
</dbReference>
<dbReference type="Proteomes" id="UP000824782">
    <property type="component" value="Unassembled WGS sequence"/>
</dbReference>
<dbReference type="PANTHER" id="PTHR22045">
    <property type="entry name" value="PROLINE AND SERINE-RICH PROTEIN 3"/>
    <property type="match status" value="1"/>
</dbReference>
<feature type="compositionally biased region" description="Polar residues" evidence="1">
    <location>
        <begin position="113"/>
        <end position="128"/>
    </location>
</feature>
<feature type="compositionally biased region" description="Low complexity" evidence="1">
    <location>
        <begin position="232"/>
        <end position="251"/>
    </location>
</feature>
<reference evidence="2" key="1">
    <citation type="thesis" date="2020" institute="ProQuest LLC" country="789 East Eisenhower Parkway, Ann Arbor, MI, USA">
        <title>Comparative Genomics and Chromosome Evolution.</title>
        <authorList>
            <person name="Mudd A.B."/>
        </authorList>
    </citation>
    <scope>NUCLEOTIDE SEQUENCE</scope>
    <source>
        <strain evidence="2">237g6f4</strain>
        <tissue evidence="2">Blood</tissue>
    </source>
</reference>
<evidence type="ECO:0000313" key="3">
    <source>
        <dbReference type="Proteomes" id="UP000824782"/>
    </source>
</evidence>
<feature type="compositionally biased region" description="Basic and acidic residues" evidence="1">
    <location>
        <begin position="509"/>
        <end position="518"/>
    </location>
</feature>
<feature type="compositionally biased region" description="Polar residues" evidence="1">
    <location>
        <begin position="33"/>
        <end position="49"/>
    </location>
</feature>
<feature type="region of interest" description="Disordered" evidence="1">
    <location>
        <begin position="1"/>
        <end position="206"/>
    </location>
</feature>